<evidence type="ECO:0000313" key="4">
    <source>
        <dbReference type="Proteomes" id="UP000430345"/>
    </source>
</evidence>
<comment type="caution">
    <text evidence="3">The sequence shown here is derived from an EMBL/GenBank/DDBJ whole genome shotgun (WGS) entry which is preliminary data.</text>
</comment>
<feature type="domain" description="MurNAc-LAA" evidence="2">
    <location>
        <begin position="109"/>
        <end position="222"/>
    </location>
</feature>
<name>A0A6I1MLZ3_9CLOT</name>
<dbReference type="InterPro" id="IPR002508">
    <property type="entry name" value="MurNAc-LAA_cat"/>
</dbReference>
<reference evidence="3 4" key="1">
    <citation type="submission" date="2019-10" db="EMBL/GenBank/DDBJ databases">
        <title>The Genome Sequence of Clostridium tarantellae Isolated from Fish Brain.</title>
        <authorList>
            <person name="Bano L."/>
            <person name="Kiel M."/>
            <person name="Sales G."/>
            <person name="Doxey A.C."/>
            <person name="Mansfield M.J."/>
            <person name="Schiavone M."/>
            <person name="Rossetto O."/>
            <person name="Pirazzini M."/>
            <person name="Dobrindt U."/>
            <person name="Montecucco C."/>
        </authorList>
    </citation>
    <scope>NUCLEOTIDE SEQUENCE [LARGE SCALE GENOMIC DNA]</scope>
    <source>
        <strain evidence="3 4">DSM 3997</strain>
    </source>
</reference>
<dbReference type="InterPro" id="IPR014234">
    <property type="entry name" value="Spore_CwlD"/>
</dbReference>
<dbReference type="PANTHER" id="PTHR30404">
    <property type="entry name" value="N-ACETYLMURAMOYL-L-ALANINE AMIDASE"/>
    <property type="match status" value="1"/>
</dbReference>
<keyword evidence="4" id="KW-1185">Reference proteome</keyword>
<evidence type="ECO:0000313" key="3">
    <source>
        <dbReference type="EMBL" id="MPQ43763.1"/>
    </source>
</evidence>
<dbReference type="EC" id="3.5.1.28" evidence="3"/>
<dbReference type="AlphaFoldDB" id="A0A6I1MLZ3"/>
<evidence type="ECO:0000259" key="2">
    <source>
        <dbReference type="SMART" id="SM00646"/>
    </source>
</evidence>
<organism evidence="3 4">
    <name type="scientific">Clostridium tarantellae</name>
    <dbReference type="NCBI Taxonomy" id="39493"/>
    <lineage>
        <taxon>Bacteria</taxon>
        <taxon>Bacillati</taxon>
        <taxon>Bacillota</taxon>
        <taxon>Clostridia</taxon>
        <taxon>Eubacteriales</taxon>
        <taxon>Clostridiaceae</taxon>
        <taxon>Clostridium</taxon>
    </lineage>
</organism>
<accession>A0A6I1MLZ3</accession>
<dbReference type="GO" id="GO:0030288">
    <property type="term" value="C:outer membrane-bounded periplasmic space"/>
    <property type="evidence" value="ECO:0007669"/>
    <property type="project" value="TreeGrafter"/>
</dbReference>
<dbReference type="GO" id="GO:0008745">
    <property type="term" value="F:N-acetylmuramoyl-L-alanine amidase activity"/>
    <property type="evidence" value="ECO:0007669"/>
    <property type="project" value="UniProtKB-EC"/>
</dbReference>
<proteinExistence type="predicted"/>
<dbReference type="InterPro" id="IPR050695">
    <property type="entry name" value="N-acetylmuramoyl_amidase_3"/>
</dbReference>
<sequence>MDKRKNGALILIVCLILNFTFNIKVLAKNNEELKKVVLIDAGHGGIDGGAKAKDGTLEKDINLSIALKLKESLEKKGYTIYMTREADSGLYEKGKTIKEKKREDLNNRAKLKEKTNCDIFISIHENMFPQSTCKGAQVWYASNEESKTLAELLQEVFKIELDNNNNRLAKAAENQYRILRGNYKGASVIVECGFLSNNEELNKLKDSEYQQKLAETMTKAIEKFFSQS</sequence>
<protein>
    <submittedName>
        <fullName evidence="3">N-acetylmuramoyl-L-alanine amidase CwlD</fullName>
        <ecNumber evidence="3">3.5.1.28</ecNumber>
    </submittedName>
</protein>
<dbReference type="PANTHER" id="PTHR30404:SF0">
    <property type="entry name" value="N-ACETYLMURAMOYL-L-ALANINE AMIDASE AMIC"/>
    <property type="match status" value="1"/>
</dbReference>
<dbReference type="Proteomes" id="UP000430345">
    <property type="component" value="Unassembled WGS sequence"/>
</dbReference>
<dbReference type="SUPFAM" id="SSF53187">
    <property type="entry name" value="Zn-dependent exopeptidases"/>
    <property type="match status" value="1"/>
</dbReference>
<keyword evidence="1 3" id="KW-0378">Hydrolase</keyword>
<dbReference type="Pfam" id="PF01520">
    <property type="entry name" value="Amidase_3"/>
    <property type="match status" value="1"/>
</dbReference>
<dbReference type="RefSeq" id="WP_152889573.1">
    <property type="nucleotide sequence ID" value="NZ_WHJC01000103.1"/>
</dbReference>
<dbReference type="GO" id="GO:0009253">
    <property type="term" value="P:peptidoglycan catabolic process"/>
    <property type="evidence" value="ECO:0007669"/>
    <property type="project" value="InterPro"/>
</dbReference>
<dbReference type="Gene3D" id="3.40.630.40">
    <property type="entry name" value="Zn-dependent exopeptidases"/>
    <property type="match status" value="1"/>
</dbReference>
<dbReference type="OrthoDB" id="9806267at2"/>
<dbReference type="NCBIfam" id="TIGR02883">
    <property type="entry name" value="spore_cwlD"/>
    <property type="match status" value="1"/>
</dbReference>
<dbReference type="CDD" id="cd02696">
    <property type="entry name" value="MurNAc-LAA"/>
    <property type="match status" value="1"/>
</dbReference>
<dbReference type="SMART" id="SM00646">
    <property type="entry name" value="Ami_3"/>
    <property type="match status" value="1"/>
</dbReference>
<dbReference type="EMBL" id="WHJC01000103">
    <property type="protein sequence ID" value="MPQ43763.1"/>
    <property type="molecule type" value="Genomic_DNA"/>
</dbReference>
<gene>
    <name evidence="3" type="primary">cwlD</name>
    <name evidence="3" type="ORF">GBZ86_08330</name>
</gene>
<evidence type="ECO:0000256" key="1">
    <source>
        <dbReference type="ARBA" id="ARBA00022801"/>
    </source>
</evidence>